<feature type="coiled-coil region" evidence="1">
    <location>
        <begin position="571"/>
        <end position="626"/>
    </location>
</feature>
<feature type="coiled-coil region" evidence="1">
    <location>
        <begin position="723"/>
        <end position="775"/>
    </location>
</feature>
<reference evidence="3" key="2">
    <citation type="submission" date="2025-09" db="UniProtKB">
        <authorList>
            <consortium name="Ensembl"/>
        </authorList>
    </citation>
    <scope>IDENTIFICATION</scope>
</reference>
<dbReference type="GO" id="GO:0001764">
    <property type="term" value="P:neuron migration"/>
    <property type="evidence" value="ECO:0007669"/>
    <property type="project" value="TreeGrafter"/>
</dbReference>
<sequence length="804" mass="89354">YPGLCPDGCDYVSDLENHRNTLMTFFSPPPDGQEHLMPAGSLRKKKLAKRPGYMRPEAQRQIEFQSLGACKPFSPEELKNGRQHCGDFENCSLRRPCQSNFEFLCRSAASSAIAPANGVTTLATTGKMSGCCKNLSCCKSPRSENAVIAVYPAAATSKGGVSAACCTRQKSHNAKMSKPPNMYALDQTEVNNNCEYQNRDVVSRSVGAHDSFSSSFSFIQLSLNSTAGVSDAEGKSTVEEAEYVLHPSTTGNLHKPEEMARTCEHLGALHCFSRPSEDLEYENETTANDKLQDCETVSLSDTDATFSYSTDSSDAASAGSSVTSGYESSFTVSDHNWDTLMKKYEPVLQDCLLGNRSTLKVSNLTSSLIPPPADKFRRKLEELEKEKKSLKFQLPSRHPSVSSFLDRFIMQVQAALRWAADHRLVLHFSRGRGVSLTGFIVNSGFCSMQKEIEDLRARLAILEAKDQQLRREIEEQDRLIQSQDCELTALLSCISLKELEEISKAVDDTLASSYQIPFSLDLPGTIKSLVSSPIQKLCSTLRRKVSDIETQLPALLEAKMLAVSGNNFSTAKDLTEEIRSLTSEKEGLEGLLNELLVLSARNVRKLERIKDDYTRLKQELEQGEAAFVTSVKENAEKYMEMLEDKLHSCGSQLLQRVWEADLEACQLLIRGFQLKETSCCVFEEEDNQMDELEMTADGPSDSEKRREGHLPKGTERSTFFIFSAELGEKCEAISEKLVHLEDQLQTSIYSLIKLAQSLQREIQVVKETLQTVLVQLQPAGEAGEEKAGDFLCDSWCPGKQDLKE</sequence>
<dbReference type="GO" id="GO:0060271">
    <property type="term" value="P:cilium assembly"/>
    <property type="evidence" value="ECO:0007669"/>
    <property type="project" value="TreeGrafter"/>
</dbReference>
<proteinExistence type="predicted"/>
<dbReference type="PANTHER" id="PTHR14332">
    <property type="entry name" value="DISRUPTED IN SCHIZOPHRENIA 1 PROTEIN"/>
    <property type="match status" value="1"/>
</dbReference>
<feature type="coiled-coil region" evidence="1">
    <location>
        <begin position="452"/>
        <end position="479"/>
    </location>
</feature>
<feature type="region of interest" description="Disordered" evidence="2">
    <location>
        <begin position="308"/>
        <end position="328"/>
    </location>
</feature>
<name>A0A8C0HSQ5_9AVES</name>
<feature type="compositionally biased region" description="Low complexity" evidence="2">
    <location>
        <begin position="308"/>
        <end position="324"/>
    </location>
</feature>
<dbReference type="AlphaFoldDB" id="A0A8C0HSQ5"/>
<dbReference type="Proteomes" id="UP000694555">
    <property type="component" value="Unplaced"/>
</dbReference>
<keyword evidence="4" id="KW-1185">Reference proteome</keyword>
<evidence type="ECO:0000313" key="4">
    <source>
        <dbReference type="Proteomes" id="UP000694555"/>
    </source>
</evidence>
<dbReference type="InterPro" id="IPR026081">
    <property type="entry name" value="DISC1"/>
</dbReference>
<accession>A0A8C0HSQ5</accession>
<dbReference type="GO" id="GO:0045111">
    <property type="term" value="C:intermediate filament cytoskeleton"/>
    <property type="evidence" value="ECO:0007669"/>
    <property type="project" value="TreeGrafter"/>
</dbReference>
<organism evidence="3 4">
    <name type="scientific">Buteo japonicus</name>
    <dbReference type="NCBI Taxonomy" id="224669"/>
    <lineage>
        <taxon>Eukaryota</taxon>
        <taxon>Metazoa</taxon>
        <taxon>Chordata</taxon>
        <taxon>Craniata</taxon>
        <taxon>Vertebrata</taxon>
        <taxon>Euteleostomi</taxon>
        <taxon>Archelosauria</taxon>
        <taxon>Archosauria</taxon>
        <taxon>Dinosauria</taxon>
        <taxon>Saurischia</taxon>
        <taxon>Theropoda</taxon>
        <taxon>Coelurosauria</taxon>
        <taxon>Aves</taxon>
        <taxon>Neognathae</taxon>
        <taxon>Neoaves</taxon>
        <taxon>Telluraves</taxon>
        <taxon>Accipitrimorphae</taxon>
        <taxon>Accipitriformes</taxon>
        <taxon>Accipitridae</taxon>
        <taxon>Accipitrinae</taxon>
        <taxon>Buteo</taxon>
    </lineage>
</organism>
<evidence type="ECO:0000256" key="2">
    <source>
        <dbReference type="SAM" id="MobiDB-lite"/>
    </source>
</evidence>
<reference evidence="3" key="1">
    <citation type="submission" date="2025-08" db="UniProtKB">
        <authorList>
            <consortium name="Ensembl"/>
        </authorList>
    </citation>
    <scope>IDENTIFICATION</scope>
</reference>
<evidence type="ECO:0000256" key="1">
    <source>
        <dbReference type="SAM" id="Coils"/>
    </source>
</evidence>
<dbReference type="GO" id="GO:0005815">
    <property type="term" value="C:microtubule organizing center"/>
    <property type="evidence" value="ECO:0007669"/>
    <property type="project" value="TreeGrafter"/>
</dbReference>
<evidence type="ECO:0000313" key="3">
    <source>
        <dbReference type="Ensembl" id="ENSBJAP00000025710.1"/>
    </source>
</evidence>
<dbReference type="PANTHER" id="PTHR14332:SF3">
    <property type="entry name" value="DISRUPTED IN SCHIZOPHRENIA 1 PROTEIN"/>
    <property type="match status" value="1"/>
</dbReference>
<dbReference type="GO" id="GO:0005874">
    <property type="term" value="C:microtubule"/>
    <property type="evidence" value="ECO:0007669"/>
    <property type="project" value="TreeGrafter"/>
</dbReference>
<dbReference type="Ensembl" id="ENSBJAT00000026411.1">
    <property type="protein sequence ID" value="ENSBJAP00000025710.1"/>
    <property type="gene ID" value="ENSBJAG00000016357.1"/>
</dbReference>
<keyword evidence="1" id="KW-0175">Coiled coil</keyword>
<protein>
    <submittedName>
        <fullName evidence="3">DISC1 scaffold protein</fullName>
    </submittedName>
</protein>